<evidence type="ECO:0000313" key="3">
    <source>
        <dbReference type="Proteomes" id="UP001162483"/>
    </source>
</evidence>
<proteinExistence type="predicted"/>
<evidence type="ECO:0000313" key="2">
    <source>
        <dbReference type="EMBL" id="CAI9577095.1"/>
    </source>
</evidence>
<reference evidence="2" key="1">
    <citation type="submission" date="2023-05" db="EMBL/GenBank/DDBJ databases">
        <authorList>
            <person name="Stuckert A."/>
        </authorList>
    </citation>
    <scope>NUCLEOTIDE SEQUENCE</scope>
</reference>
<evidence type="ECO:0000256" key="1">
    <source>
        <dbReference type="SAM" id="MobiDB-lite"/>
    </source>
</evidence>
<name>A0ABN9DZ14_9NEOB</name>
<protein>
    <submittedName>
        <fullName evidence="2">Uncharacterized protein</fullName>
    </submittedName>
</protein>
<feature type="non-terminal residue" evidence="2">
    <location>
        <position position="43"/>
    </location>
</feature>
<accession>A0ABN9DZ14</accession>
<dbReference type="EMBL" id="CATNWA010014889">
    <property type="protein sequence ID" value="CAI9577095.1"/>
    <property type="molecule type" value="Genomic_DNA"/>
</dbReference>
<gene>
    <name evidence="2" type="ORF">SPARVUS_LOCUS8627483</name>
</gene>
<organism evidence="2 3">
    <name type="scientific">Staurois parvus</name>
    <dbReference type="NCBI Taxonomy" id="386267"/>
    <lineage>
        <taxon>Eukaryota</taxon>
        <taxon>Metazoa</taxon>
        <taxon>Chordata</taxon>
        <taxon>Craniata</taxon>
        <taxon>Vertebrata</taxon>
        <taxon>Euteleostomi</taxon>
        <taxon>Amphibia</taxon>
        <taxon>Batrachia</taxon>
        <taxon>Anura</taxon>
        <taxon>Neobatrachia</taxon>
        <taxon>Ranoidea</taxon>
        <taxon>Ranidae</taxon>
        <taxon>Staurois</taxon>
    </lineage>
</organism>
<sequence>MISCPDDRCPAVTLPQVPPCSAPTSPSPPSSHSSAPNLCPAVP</sequence>
<keyword evidence="3" id="KW-1185">Reference proteome</keyword>
<feature type="region of interest" description="Disordered" evidence="1">
    <location>
        <begin position="17"/>
        <end position="43"/>
    </location>
</feature>
<feature type="compositionally biased region" description="Pro residues" evidence="1">
    <location>
        <begin position="17"/>
        <end position="29"/>
    </location>
</feature>
<comment type="caution">
    <text evidence="2">The sequence shown here is derived from an EMBL/GenBank/DDBJ whole genome shotgun (WGS) entry which is preliminary data.</text>
</comment>
<dbReference type="Proteomes" id="UP001162483">
    <property type="component" value="Unassembled WGS sequence"/>
</dbReference>